<dbReference type="NCBIfam" id="NF008698">
    <property type="entry name" value="PRK11713.4-5"/>
    <property type="match status" value="1"/>
</dbReference>
<evidence type="ECO:0000256" key="6">
    <source>
        <dbReference type="ARBA" id="ARBA00022679"/>
    </source>
</evidence>
<comment type="function">
    <text evidence="8 10">Specifically methylates the N3 position of the uracil ring of uridine 1498 (m3U1498) in 16S rRNA. Acts on the fully assembled 30S ribosomal subunit.</text>
</comment>
<evidence type="ECO:0000259" key="11">
    <source>
        <dbReference type="Pfam" id="PF04452"/>
    </source>
</evidence>
<dbReference type="KEGG" id="bchi:OY14_01755"/>
<dbReference type="InterPro" id="IPR006700">
    <property type="entry name" value="RsmE"/>
</dbReference>
<dbReference type="Pfam" id="PF20260">
    <property type="entry name" value="PUA_4"/>
    <property type="match status" value="1"/>
</dbReference>
<protein>
    <recommendedName>
        <fullName evidence="10">Ribosomal RNA small subunit methyltransferase E</fullName>
        <ecNumber evidence="10">2.1.1.193</ecNumber>
    </recommendedName>
</protein>
<dbReference type="GO" id="GO:0005737">
    <property type="term" value="C:cytoplasm"/>
    <property type="evidence" value="ECO:0007669"/>
    <property type="project" value="UniProtKB-SubCell"/>
</dbReference>
<dbReference type="GO" id="GO:0070475">
    <property type="term" value="P:rRNA base methylation"/>
    <property type="evidence" value="ECO:0007669"/>
    <property type="project" value="TreeGrafter"/>
</dbReference>
<dbReference type="SUPFAM" id="SSF75217">
    <property type="entry name" value="alpha/beta knot"/>
    <property type="match status" value="1"/>
</dbReference>
<keyword evidence="3 10" id="KW-0963">Cytoplasm</keyword>
<dbReference type="EMBL" id="CP009910">
    <property type="protein sequence ID" value="AJA90181.1"/>
    <property type="molecule type" value="Genomic_DNA"/>
</dbReference>
<dbReference type="CDD" id="cd18084">
    <property type="entry name" value="RsmE-like"/>
    <property type="match status" value="1"/>
</dbReference>
<evidence type="ECO:0000313" key="13">
    <source>
        <dbReference type="EMBL" id="AJA90181.1"/>
    </source>
</evidence>
<dbReference type="AlphaFoldDB" id="A0A0A7UV72"/>
<dbReference type="PIRSF" id="PIRSF015601">
    <property type="entry name" value="MTase_slr0722"/>
    <property type="match status" value="1"/>
</dbReference>
<feature type="domain" description="Ribosomal RNA small subunit methyltransferase E PUA-like" evidence="12">
    <location>
        <begin position="20"/>
        <end position="62"/>
    </location>
</feature>
<dbReference type="InterPro" id="IPR046887">
    <property type="entry name" value="RsmE_PUA-like"/>
</dbReference>
<feature type="domain" description="Ribosomal RNA small subunit methyltransferase E methyltransferase" evidence="11">
    <location>
        <begin position="73"/>
        <end position="232"/>
    </location>
</feature>
<dbReference type="InterPro" id="IPR029028">
    <property type="entry name" value="Alpha/beta_knot_MTases"/>
</dbReference>
<dbReference type="Gene3D" id="3.40.1280.10">
    <property type="match status" value="1"/>
</dbReference>
<evidence type="ECO:0000256" key="3">
    <source>
        <dbReference type="ARBA" id="ARBA00022490"/>
    </source>
</evidence>
<reference evidence="13 14" key="1">
    <citation type="journal article" date="2015" name="Genome Announc.">
        <title>Genome Sequence of Borrelia chilensis VA1, a South American Member of the Lyme Borreliosis Group.</title>
        <authorList>
            <person name="Huang W."/>
            <person name="Ojaimi C."/>
            <person name="Fallon J.T."/>
            <person name="Travisany D."/>
            <person name="Maass A."/>
            <person name="Ivanova L."/>
            <person name="Tomova A."/>
            <person name="Gonzalez-Acuna D."/>
            <person name="Godfrey H.P."/>
            <person name="Cabello F.C."/>
        </authorList>
    </citation>
    <scope>NUCLEOTIDE SEQUENCE [LARGE SCALE GENOMIC DNA]</scope>
    <source>
        <strain evidence="13 14">VA1</strain>
    </source>
</reference>
<keyword evidence="14" id="KW-1185">Reference proteome</keyword>
<keyword evidence="6 10" id="KW-0808">Transferase</keyword>
<dbReference type="STRING" id="1245910.OY14_01755"/>
<comment type="subcellular location">
    <subcellularLocation>
        <location evidence="1 10">Cytoplasm</location>
    </subcellularLocation>
</comment>
<name>A0A0A7UV72_9SPIR</name>
<dbReference type="InterPro" id="IPR046886">
    <property type="entry name" value="RsmE_MTase_dom"/>
</dbReference>
<evidence type="ECO:0000256" key="8">
    <source>
        <dbReference type="ARBA" id="ARBA00025699"/>
    </source>
</evidence>
<comment type="similarity">
    <text evidence="2 10">Belongs to the RNA methyltransferase RsmE family.</text>
</comment>
<dbReference type="InterPro" id="IPR029026">
    <property type="entry name" value="tRNA_m1G_MTases_N"/>
</dbReference>
<gene>
    <name evidence="13" type="ORF">OY14_01755</name>
</gene>
<evidence type="ECO:0000256" key="1">
    <source>
        <dbReference type="ARBA" id="ARBA00004496"/>
    </source>
</evidence>
<keyword evidence="7 10" id="KW-0949">S-adenosyl-L-methionine</keyword>
<evidence type="ECO:0000256" key="9">
    <source>
        <dbReference type="ARBA" id="ARBA00047944"/>
    </source>
</evidence>
<evidence type="ECO:0000256" key="10">
    <source>
        <dbReference type="PIRNR" id="PIRNR015601"/>
    </source>
</evidence>
<dbReference type="Pfam" id="PF04452">
    <property type="entry name" value="Methyltrans_RNA"/>
    <property type="match status" value="1"/>
</dbReference>
<dbReference type="EC" id="2.1.1.193" evidence="10"/>
<evidence type="ECO:0000259" key="12">
    <source>
        <dbReference type="Pfam" id="PF20260"/>
    </source>
</evidence>
<sequence length="243" mass="27440">MKQIVLDENCLSGNFIVVNDIKIYHHLINVRRLKKGNKLNILLKNKELRASEIVEIGSDFIKFATNKIEKIEKNNFEISIFISSLKGKKIDSVLRQVVEIGVSEINVINSDHSVSKIDISNTSAKTLRFSKIINEALKQSGNKIVPKINFYNSFFSAPYSFCTTKYYVAHQSGVLLSKNESFDNFSKIGIIIGPEGCFSNAEISFFKEKGFNFVKFDTPILRADTAVIYSLVYFKALLEVCNG</sequence>
<dbReference type="PANTHER" id="PTHR30027">
    <property type="entry name" value="RIBOSOMAL RNA SMALL SUBUNIT METHYLTRANSFERASE E"/>
    <property type="match status" value="1"/>
</dbReference>
<evidence type="ECO:0000256" key="5">
    <source>
        <dbReference type="ARBA" id="ARBA00022603"/>
    </source>
</evidence>
<organism evidence="13 14">
    <name type="scientific">Borreliella chilensis</name>
    <dbReference type="NCBI Taxonomy" id="1245910"/>
    <lineage>
        <taxon>Bacteria</taxon>
        <taxon>Pseudomonadati</taxon>
        <taxon>Spirochaetota</taxon>
        <taxon>Spirochaetia</taxon>
        <taxon>Spirochaetales</taxon>
        <taxon>Borreliaceae</taxon>
        <taxon>Borreliella</taxon>
    </lineage>
</organism>
<dbReference type="PANTHER" id="PTHR30027:SF3">
    <property type="entry name" value="16S RRNA (URACIL(1498)-N(3))-METHYLTRANSFERASE"/>
    <property type="match status" value="1"/>
</dbReference>
<keyword evidence="4 10" id="KW-0698">rRNA processing</keyword>
<evidence type="ECO:0000256" key="4">
    <source>
        <dbReference type="ARBA" id="ARBA00022552"/>
    </source>
</evidence>
<evidence type="ECO:0000256" key="7">
    <source>
        <dbReference type="ARBA" id="ARBA00022691"/>
    </source>
</evidence>
<comment type="catalytic activity">
    <reaction evidence="9 10">
        <text>uridine(1498) in 16S rRNA + S-adenosyl-L-methionine = N(3)-methyluridine(1498) in 16S rRNA + S-adenosyl-L-homocysteine + H(+)</text>
        <dbReference type="Rhea" id="RHEA:42920"/>
        <dbReference type="Rhea" id="RHEA-COMP:10283"/>
        <dbReference type="Rhea" id="RHEA-COMP:10284"/>
        <dbReference type="ChEBI" id="CHEBI:15378"/>
        <dbReference type="ChEBI" id="CHEBI:57856"/>
        <dbReference type="ChEBI" id="CHEBI:59789"/>
        <dbReference type="ChEBI" id="CHEBI:65315"/>
        <dbReference type="ChEBI" id="CHEBI:74502"/>
        <dbReference type="EC" id="2.1.1.193"/>
    </reaction>
</comment>
<dbReference type="Proteomes" id="UP000030940">
    <property type="component" value="Chromosome"/>
</dbReference>
<evidence type="ECO:0000256" key="2">
    <source>
        <dbReference type="ARBA" id="ARBA00005528"/>
    </source>
</evidence>
<dbReference type="GO" id="GO:0070042">
    <property type="term" value="F:rRNA (uridine-N3-)-methyltransferase activity"/>
    <property type="evidence" value="ECO:0007669"/>
    <property type="project" value="TreeGrafter"/>
</dbReference>
<dbReference type="NCBIfam" id="TIGR00046">
    <property type="entry name" value="RsmE family RNA methyltransferase"/>
    <property type="match status" value="1"/>
</dbReference>
<accession>A0A0A7UV72</accession>
<proteinExistence type="inferred from homology"/>
<keyword evidence="5 10" id="KW-0489">Methyltransferase</keyword>
<dbReference type="HOGENOM" id="CLU_067442_3_0_12"/>
<evidence type="ECO:0000313" key="14">
    <source>
        <dbReference type="Proteomes" id="UP000030940"/>
    </source>
</evidence>